<sequence length="200" mass="23102">MYTVLSEWLPEHQLWPVMWLWQQQFAQRAQFELNEFFSQCSHYPAIKQHRSQLYRRLIGLLMAEDEQLKDDPWPTMQRYQRQQQDTLAQGADDYSQPLNDMMSTLLSHLRSDTIARIQDYIVAQGARTGLPAALIQSLVHCIEQQQPMALQSYDEQQLRALLNLFYIGLCESLGPVKADQLLSEAIQRGGPLAQALAVAR</sequence>
<evidence type="ECO:0000313" key="2">
    <source>
        <dbReference type="Proteomes" id="UP000202440"/>
    </source>
</evidence>
<dbReference type="EMBL" id="CP022530">
    <property type="protein sequence ID" value="ASP37373.1"/>
    <property type="molecule type" value="Genomic_DNA"/>
</dbReference>
<protein>
    <submittedName>
        <fullName evidence="1">Uncharacterized protein</fullName>
    </submittedName>
</protein>
<evidence type="ECO:0000313" key="1">
    <source>
        <dbReference type="EMBL" id="ASP37373.1"/>
    </source>
</evidence>
<accession>A0A222FGJ7</accession>
<keyword evidence="2" id="KW-1185">Reference proteome</keyword>
<dbReference type="KEGG" id="bsan:CHH28_01155"/>
<gene>
    <name evidence="1" type="ORF">CHH28_01155</name>
</gene>
<organism evidence="1 2">
    <name type="scientific">Bacterioplanes sanyensis</name>
    <dbReference type="NCBI Taxonomy" id="1249553"/>
    <lineage>
        <taxon>Bacteria</taxon>
        <taxon>Pseudomonadati</taxon>
        <taxon>Pseudomonadota</taxon>
        <taxon>Gammaproteobacteria</taxon>
        <taxon>Oceanospirillales</taxon>
        <taxon>Oceanospirillaceae</taxon>
        <taxon>Bacterioplanes</taxon>
    </lineage>
</organism>
<reference evidence="1 2" key="1">
    <citation type="submission" date="2017-07" db="EMBL/GenBank/DDBJ databases">
        <title>Annotated genome sequence of Bacterioplanes sanyensis isolated from Red Sea.</title>
        <authorList>
            <person name="Rehman Z.U."/>
        </authorList>
    </citation>
    <scope>NUCLEOTIDE SEQUENCE [LARGE SCALE GENOMIC DNA]</scope>
    <source>
        <strain evidence="1 2">NV9</strain>
    </source>
</reference>
<dbReference type="AlphaFoldDB" id="A0A222FGJ7"/>
<dbReference type="Proteomes" id="UP000202440">
    <property type="component" value="Chromosome"/>
</dbReference>
<proteinExistence type="predicted"/>
<name>A0A222FGJ7_9GAMM</name>